<dbReference type="InterPro" id="IPR054765">
    <property type="entry name" value="SLBB_dom"/>
</dbReference>
<dbReference type="InterPro" id="IPR049712">
    <property type="entry name" value="Poly_export"/>
</dbReference>
<evidence type="ECO:0000256" key="8">
    <source>
        <dbReference type="ARBA" id="ARBA00023047"/>
    </source>
</evidence>
<organism evidence="19 20">
    <name type="scientific">Pseudoalteromonas amylolytica</name>
    <dbReference type="NCBI Taxonomy" id="1859457"/>
    <lineage>
        <taxon>Bacteria</taxon>
        <taxon>Pseudomonadati</taxon>
        <taxon>Pseudomonadota</taxon>
        <taxon>Gammaproteobacteria</taxon>
        <taxon>Alteromonadales</taxon>
        <taxon>Pseudoalteromonadaceae</taxon>
        <taxon>Pseudoalteromonas</taxon>
    </lineage>
</organism>
<dbReference type="GO" id="GO:0046930">
    <property type="term" value="C:pore complex"/>
    <property type="evidence" value="ECO:0007669"/>
    <property type="project" value="UniProtKB-KW"/>
</dbReference>
<keyword evidence="12" id="KW-0564">Palmitate</keyword>
<accession>A0A1S1MZZ8</accession>
<keyword evidence="13" id="KW-0998">Cell outer membrane</keyword>
<evidence type="ECO:0000256" key="9">
    <source>
        <dbReference type="ARBA" id="ARBA00023065"/>
    </source>
</evidence>
<dbReference type="InterPro" id="IPR019554">
    <property type="entry name" value="Soluble_ligand-bd"/>
</dbReference>
<comment type="similarity">
    <text evidence="2">Belongs to the BexD/CtrA/VexA family.</text>
</comment>
<comment type="subcellular location">
    <subcellularLocation>
        <location evidence="1">Cell outer membrane</location>
        <topology evidence="1">Multi-pass membrane protein</topology>
    </subcellularLocation>
</comment>
<evidence type="ECO:0000256" key="1">
    <source>
        <dbReference type="ARBA" id="ARBA00004571"/>
    </source>
</evidence>
<evidence type="ECO:0000256" key="3">
    <source>
        <dbReference type="ARBA" id="ARBA00022448"/>
    </source>
</evidence>
<comment type="caution">
    <text evidence="19">The sequence shown here is derived from an EMBL/GenBank/DDBJ whole genome shotgun (WGS) entry which is preliminary data.</text>
</comment>
<keyword evidence="9" id="KW-0406">Ion transport</keyword>
<evidence type="ECO:0000256" key="4">
    <source>
        <dbReference type="ARBA" id="ARBA00022452"/>
    </source>
</evidence>
<dbReference type="InterPro" id="IPR003715">
    <property type="entry name" value="Poly_export_N"/>
</dbReference>
<evidence type="ECO:0000256" key="13">
    <source>
        <dbReference type="ARBA" id="ARBA00023237"/>
    </source>
</evidence>
<dbReference type="AlphaFoldDB" id="A0A1S1MZZ8"/>
<dbReference type="GO" id="GO:0006811">
    <property type="term" value="P:monoatomic ion transport"/>
    <property type="evidence" value="ECO:0007669"/>
    <property type="project" value="UniProtKB-KW"/>
</dbReference>
<dbReference type="PANTHER" id="PTHR33619:SF3">
    <property type="entry name" value="POLYSACCHARIDE EXPORT PROTEIN GFCE-RELATED"/>
    <property type="match status" value="1"/>
</dbReference>
<keyword evidence="14" id="KW-0449">Lipoprotein</keyword>
<evidence type="ECO:0008006" key="21">
    <source>
        <dbReference type="Google" id="ProtNLM"/>
    </source>
</evidence>
<keyword evidence="8" id="KW-0625">Polysaccharide transport</keyword>
<sequence>MGLRLIGFLVFCSVFFMSKSIAIQLSPKQLAHIKSLSASEKRELAEQYGVSVDDLNSNRLPKKKNNPLEELEEDTLGDPNQERLPEEEKEEEEELKLFGYDLFEKKNVEQGVNLATQAAPGDYPMNIGDYLIVSFYGKLDITHEVQVNGEGQLLIPGLSPVNVLGLTLNEVKSLILSKVKKEVIGGEAIVTTGELQPIRVTIAGEVKKPGIYTLPALTNITQALNHADGITELGSLRSIQQKRKGKPVSNLDLYDLLLSGDNSSDTILRNGDVVFVPSIEKRVIVDGAVNRPAIYELKNGEHLQDLLKIGGGVAAGGSKQNITILRYTQQNRKTVLSVDLSRSGDAQLHDGDEIKIPTISSELEKAVTLIGAVTHPGPRQWRVGLKLSDILASLKSDLLPITDKDYALIIREEQEDSDKFVLQFSPKSIVTGTSDLELLSGDQVVFFSRFESAIEEVNELKRFAYVADEVLKMEKDRLLEEYKREQFFESIGRESLLSSTSTEKSQPLTTREILQGKSQEVSENNYSLYSRQRLLRPIIRELNRQGSPDGAAPVVSVNGEVRYPGLYPLPVNANIPGLLEAAGGLKESAYPEKIEVSRLAYEDGVEGIRHIELNLKKLTGNFKVNSKDVISVFSKPKWQDSSKINIVGEVRFPGSYTLSAGETLNDVIERAGGLTDYAFEGGAVFTREYLREQEQELLKDLSKTLRADLASSSFQKSVSSANLSYEDMDNLINDISQQEALGRMVIDLPKVIENEQVILLRNGDTLFIPRKVDTVSVVGEVNVSTSMQYDPAMTLEDYLNSSGGLKQKADGDSIYIIKANGMVEKTSGSSWFAVSAENQIQPGDTIVVPLDYEHIDNLTLWSKATQIIYQMGVAVAALNAL</sequence>
<keyword evidence="5" id="KW-0762">Sugar transport</keyword>
<feature type="domain" description="Polysaccharide export protein N-terminal" evidence="16">
    <location>
        <begin position="118"/>
        <end position="181"/>
    </location>
</feature>
<keyword evidence="11" id="KW-0472">Membrane</keyword>
<dbReference type="GO" id="GO:0015288">
    <property type="term" value="F:porin activity"/>
    <property type="evidence" value="ECO:0007669"/>
    <property type="project" value="UniProtKB-KW"/>
</dbReference>
<dbReference type="GO" id="GO:0009279">
    <property type="term" value="C:cell outer membrane"/>
    <property type="evidence" value="ECO:0007669"/>
    <property type="project" value="UniProtKB-SubCell"/>
</dbReference>
<feature type="domain" description="SLBB" evidence="18">
    <location>
        <begin position="199"/>
        <end position="276"/>
    </location>
</feature>
<dbReference type="GO" id="GO:0015159">
    <property type="term" value="F:polysaccharide transmembrane transporter activity"/>
    <property type="evidence" value="ECO:0007669"/>
    <property type="project" value="InterPro"/>
</dbReference>
<evidence type="ECO:0000256" key="14">
    <source>
        <dbReference type="ARBA" id="ARBA00023288"/>
    </source>
</evidence>
<dbReference type="Pfam" id="PF10531">
    <property type="entry name" value="SLBB"/>
    <property type="match status" value="4"/>
</dbReference>
<dbReference type="PANTHER" id="PTHR33619">
    <property type="entry name" value="POLYSACCHARIDE EXPORT PROTEIN GFCE-RELATED"/>
    <property type="match status" value="1"/>
</dbReference>
<feature type="domain" description="Soluble ligand binding" evidence="17">
    <location>
        <begin position="554"/>
        <end position="603"/>
    </location>
</feature>
<evidence type="ECO:0000259" key="16">
    <source>
        <dbReference type="Pfam" id="PF02563"/>
    </source>
</evidence>
<dbReference type="Gene3D" id="3.10.560.10">
    <property type="entry name" value="Outer membrane lipoprotein wza domain like"/>
    <property type="match status" value="5"/>
</dbReference>
<dbReference type="EMBL" id="MKJU01000006">
    <property type="protein sequence ID" value="OHU92669.1"/>
    <property type="molecule type" value="Genomic_DNA"/>
</dbReference>
<proteinExistence type="inferred from homology"/>
<keyword evidence="4" id="KW-1134">Transmembrane beta strand</keyword>
<evidence type="ECO:0000256" key="5">
    <source>
        <dbReference type="ARBA" id="ARBA00022597"/>
    </source>
</evidence>
<dbReference type="STRING" id="1859457.BET10_04225"/>
<dbReference type="Pfam" id="PF22461">
    <property type="entry name" value="SLBB_2"/>
    <property type="match status" value="1"/>
</dbReference>
<feature type="region of interest" description="Disordered" evidence="15">
    <location>
        <begin position="55"/>
        <end position="90"/>
    </location>
</feature>
<name>A0A1S1MZZ8_9GAMM</name>
<dbReference type="Proteomes" id="UP000179786">
    <property type="component" value="Unassembled WGS sequence"/>
</dbReference>
<evidence type="ECO:0000256" key="2">
    <source>
        <dbReference type="ARBA" id="ARBA00009450"/>
    </source>
</evidence>
<evidence type="ECO:0000256" key="7">
    <source>
        <dbReference type="ARBA" id="ARBA00022729"/>
    </source>
</evidence>
<dbReference type="Pfam" id="PF02563">
    <property type="entry name" value="Poly_export"/>
    <property type="match status" value="1"/>
</dbReference>
<feature type="domain" description="Soluble ligand binding" evidence="17">
    <location>
        <begin position="283"/>
        <end position="329"/>
    </location>
</feature>
<evidence type="ECO:0000256" key="6">
    <source>
        <dbReference type="ARBA" id="ARBA00022692"/>
    </source>
</evidence>
<protein>
    <recommendedName>
        <fullName evidence="21">Polysaccharide biosynthesis protein</fullName>
    </recommendedName>
</protein>
<keyword evidence="20" id="KW-1185">Reference proteome</keyword>
<evidence type="ECO:0000256" key="15">
    <source>
        <dbReference type="SAM" id="MobiDB-lite"/>
    </source>
</evidence>
<evidence type="ECO:0000259" key="18">
    <source>
        <dbReference type="Pfam" id="PF22461"/>
    </source>
</evidence>
<evidence type="ECO:0000313" key="19">
    <source>
        <dbReference type="EMBL" id="OHU92669.1"/>
    </source>
</evidence>
<dbReference type="OrthoDB" id="9808948at2"/>
<evidence type="ECO:0000256" key="11">
    <source>
        <dbReference type="ARBA" id="ARBA00023136"/>
    </source>
</evidence>
<evidence type="ECO:0000259" key="17">
    <source>
        <dbReference type="Pfam" id="PF10531"/>
    </source>
</evidence>
<keyword evidence="6" id="KW-0812">Transmembrane</keyword>
<keyword evidence="3" id="KW-0813">Transport</keyword>
<evidence type="ECO:0000313" key="20">
    <source>
        <dbReference type="Proteomes" id="UP000179786"/>
    </source>
</evidence>
<feature type="domain" description="Soluble ligand binding" evidence="17">
    <location>
        <begin position="644"/>
        <end position="678"/>
    </location>
</feature>
<evidence type="ECO:0000256" key="10">
    <source>
        <dbReference type="ARBA" id="ARBA00023114"/>
    </source>
</evidence>
<reference evidence="19 20" key="1">
    <citation type="submission" date="2016-09" db="EMBL/GenBank/DDBJ databases">
        <title>Pseudoalteromonas amylolytica sp. nov., isolated from the surface seawater.</title>
        <authorList>
            <person name="Wu Y.-H."/>
            <person name="Cheng H."/>
            <person name="Jin X.-B."/>
            <person name="Wang C.-S."/>
            <person name="Xu X.-W."/>
        </authorList>
    </citation>
    <scope>NUCLEOTIDE SEQUENCE [LARGE SCALE GENOMIC DNA]</scope>
    <source>
        <strain evidence="19 20">JW1</strain>
    </source>
</reference>
<keyword evidence="7" id="KW-0732">Signal</keyword>
<gene>
    <name evidence="19" type="ORF">BET10_04225</name>
</gene>
<evidence type="ECO:0000256" key="12">
    <source>
        <dbReference type="ARBA" id="ARBA00023139"/>
    </source>
</evidence>
<keyword evidence="10" id="KW-0626">Porin</keyword>
<feature type="domain" description="Soluble ligand binding" evidence="17">
    <location>
        <begin position="775"/>
        <end position="824"/>
    </location>
</feature>